<accession>C1B606</accession>
<dbReference type="Proteomes" id="UP000002212">
    <property type="component" value="Chromosome"/>
</dbReference>
<feature type="domain" description="ChsH2 C-terminal OB-fold" evidence="2">
    <location>
        <begin position="66"/>
        <end position="131"/>
    </location>
</feature>
<dbReference type="SUPFAM" id="SSF50249">
    <property type="entry name" value="Nucleic acid-binding proteins"/>
    <property type="match status" value="1"/>
</dbReference>
<evidence type="ECO:0000256" key="1">
    <source>
        <dbReference type="SAM" id="MobiDB-lite"/>
    </source>
</evidence>
<dbReference type="HOGENOM" id="CLU_1775365_0_0_11"/>
<dbReference type="InterPro" id="IPR012340">
    <property type="entry name" value="NA-bd_OB-fold"/>
</dbReference>
<dbReference type="KEGG" id="rop:ROP_71700"/>
<protein>
    <recommendedName>
        <fullName evidence="2">ChsH2 C-terminal OB-fold domain-containing protein</fullName>
    </recommendedName>
</protein>
<organism evidence="3 4">
    <name type="scientific">Rhodococcus opacus (strain B4)</name>
    <dbReference type="NCBI Taxonomy" id="632772"/>
    <lineage>
        <taxon>Bacteria</taxon>
        <taxon>Bacillati</taxon>
        <taxon>Actinomycetota</taxon>
        <taxon>Actinomycetes</taxon>
        <taxon>Mycobacteriales</taxon>
        <taxon>Nocardiaceae</taxon>
        <taxon>Rhodococcus</taxon>
    </lineage>
</organism>
<gene>
    <name evidence="3" type="ordered locus">ROP_71700</name>
</gene>
<dbReference type="STRING" id="632772.ROP_71700"/>
<dbReference type="AlphaFoldDB" id="C1B606"/>
<dbReference type="Pfam" id="PF01796">
    <property type="entry name" value="OB_ChsH2_C"/>
    <property type="match status" value="1"/>
</dbReference>
<evidence type="ECO:0000313" key="3">
    <source>
        <dbReference type="EMBL" id="BAH55417.1"/>
    </source>
</evidence>
<feature type="compositionally biased region" description="Polar residues" evidence="1">
    <location>
        <begin position="149"/>
        <end position="160"/>
    </location>
</feature>
<evidence type="ECO:0000313" key="4">
    <source>
        <dbReference type="Proteomes" id="UP000002212"/>
    </source>
</evidence>
<dbReference type="PATRIC" id="fig|632772.20.peg.7482"/>
<proteinExistence type="predicted"/>
<dbReference type="RefSeq" id="WP_015890833.1">
    <property type="nucleotide sequence ID" value="NC_012522.1"/>
</dbReference>
<sequence>MTTTTECTDWLLDPGLVPDVAADPLAPLYEASARGELALPFCARCGIPLDLEQYVCDGCGSSESDWRVVEPTGVVHSATTMHRFEPGLVRTAEPYAILDVELFAGHRLIMTTLHPTARPPRIGDTVDVAFRQLGGVWIPAACITETYSNTTSSAEPTARTTAPIETEAHS</sequence>
<dbReference type="InterPro" id="IPR002878">
    <property type="entry name" value="ChsH2_C"/>
</dbReference>
<feature type="region of interest" description="Disordered" evidence="1">
    <location>
        <begin position="149"/>
        <end position="170"/>
    </location>
</feature>
<dbReference type="OrthoDB" id="7470921at2"/>
<reference evidence="3 4" key="1">
    <citation type="submission" date="2009-03" db="EMBL/GenBank/DDBJ databases">
        <title>Comparison of the complete genome sequences of Rhodococcus erythropolis PR4 and Rhodococcus opacus B4.</title>
        <authorList>
            <person name="Takarada H."/>
            <person name="Sekine M."/>
            <person name="Hosoyama A."/>
            <person name="Yamada R."/>
            <person name="Fujisawa T."/>
            <person name="Omata S."/>
            <person name="Shimizu A."/>
            <person name="Tsukatani N."/>
            <person name="Tanikawa S."/>
            <person name="Fujita N."/>
            <person name="Harayama S."/>
        </authorList>
    </citation>
    <scope>NUCLEOTIDE SEQUENCE [LARGE SCALE GENOMIC DNA]</scope>
    <source>
        <strain evidence="3 4">B4</strain>
    </source>
</reference>
<dbReference type="EMBL" id="AP011115">
    <property type="protein sequence ID" value="BAH55417.1"/>
    <property type="molecule type" value="Genomic_DNA"/>
</dbReference>
<name>C1B606_RHOOB</name>
<evidence type="ECO:0000259" key="2">
    <source>
        <dbReference type="Pfam" id="PF01796"/>
    </source>
</evidence>